<sequence length="223" mass="26122">MHIALISVAPPYRGGISKHTSILFEKLSLKHSVRVINYSRQYPNFLFPGKTQYIEGELNQKLGECCIDSINPITWFKIGKQLAVMNYDLVIFRFWNPFFAPALSMIAVQIRKKSPNIKLISLCDNILPHENMPLERFLTRFFFQKMDGHLVQSGQTERELHEIIENPVYEKLFHPLYSTYPHKIDKKEARYKLGMTDKHIILYFGIIRKYKGFDILLRSIASL</sequence>
<dbReference type="Gene3D" id="3.40.50.2000">
    <property type="entry name" value="Glycogen Phosphorylase B"/>
    <property type="match status" value="2"/>
</dbReference>
<feature type="non-terminal residue" evidence="1">
    <location>
        <position position="223"/>
    </location>
</feature>
<evidence type="ECO:0008006" key="2">
    <source>
        <dbReference type="Google" id="ProtNLM"/>
    </source>
</evidence>
<dbReference type="SUPFAM" id="SSF53756">
    <property type="entry name" value="UDP-Glycosyltransferase/glycogen phosphorylase"/>
    <property type="match status" value="1"/>
</dbReference>
<proteinExistence type="predicted"/>
<gene>
    <name evidence="1" type="ORF">METZ01_LOCUS439595</name>
</gene>
<organism evidence="1">
    <name type="scientific">marine metagenome</name>
    <dbReference type="NCBI Taxonomy" id="408172"/>
    <lineage>
        <taxon>unclassified sequences</taxon>
        <taxon>metagenomes</taxon>
        <taxon>ecological metagenomes</taxon>
    </lineage>
</organism>
<dbReference type="EMBL" id="UINC01178533">
    <property type="protein sequence ID" value="SVD86741.1"/>
    <property type="molecule type" value="Genomic_DNA"/>
</dbReference>
<name>A0A382YUF4_9ZZZZ</name>
<evidence type="ECO:0000313" key="1">
    <source>
        <dbReference type="EMBL" id="SVD86741.1"/>
    </source>
</evidence>
<dbReference type="AlphaFoldDB" id="A0A382YUF4"/>
<reference evidence="1" key="1">
    <citation type="submission" date="2018-05" db="EMBL/GenBank/DDBJ databases">
        <authorList>
            <person name="Lanie J.A."/>
            <person name="Ng W.-L."/>
            <person name="Kazmierczak K.M."/>
            <person name="Andrzejewski T.M."/>
            <person name="Davidsen T.M."/>
            <person name="Wayne K.J."/>
            <person name="Tettelin H."/>
            <person name="Glass J.I."/>
            <person name="Rusch D."/>
            <person name="Podicherti R."/>
            <person name="Tsui H.-C.T."/>
            <person name="Winkler M.E."/>
        </authorList>
    </citation>
    <scope>NUCLEOTIDE SEQUENCE</scope>
</reference>
<protein>
    <recommendedName>
        <fullName evidence="2">Glycosyltransferase subfamily 4-like N-terminal domain-containing protein</fullName>
    </recommendedName>
</protein>
<accession>A0A382YUF4</accession>